<dbReference type="GO" id="GO:0051301">
    <property type="term" value="P:cell division"/>
    <property type="evidence" value="ECO:0007669"/>
    <property type="project" value="UniProtKB-KW"/>
</dbReference>
<evidence type="ECO:0000256" key="1">
    <source>
        <dbReference type="ARBA" id="ARBA00004651"/>
    </source>
</evidence>
<feature type="transmembrane region" description="Helical" evidence="11">
    <location>
        <begin position="173"/>
        <end position="197"/>
    </location>
</feature>
<protein>
    <recommendedName>
        <fullName evidence="3 10">Cell division protein FtsX</fullName>
    </recommendedName>
</protein>
<evidence type="ECO:0000256" key="8">
    <source>
        <dbReference type="ARBA" id="ARBA00023136"/>
    </source>
</evidence>
<evidence type="ECO:0000259" key="12">
    <source>
        <dbReference type="Pfam" id="PF02687"/>
    </source>
</evidence>
<dbReference type="Pfam" id="PF02687">
    <property type="entry name" value="FtsX"/>
    <property type="match status" value="1"/>
</dbReference>
<evidence type="ECO:0000313" key="14">
    <source>
        <dbReference type="EMBL" id="ADZ85180.1"/>
    </source>
</evidence>
<feature type="transmembrane region" description="Helical" evidence="11">
    <location>
        <begin position="265"/>
        <end position="291"/>
    </location>
</feature>
<keyword evidence="6 11" id="KW-0812">Transmembrane</keyword>
<keyword evidence="15" id="KW-1185">Reference proteome</keyword>
<keyword evidence="9 10" id="KW-0131">Cell cycle</keyword>
<feature type="transmembrane region" description="Helical" evidence="11">
    <location>
        <begin position="21"/>
        <end position="42"/>
    </location>
</feature>
<keyword evidence="4 10" id="KW-1003">Cell membrane</keyword>
<evidence type="ECO:0000256" key="10">
    <source>
        <dbReference type="PIRNR" id="PIRNR003097"/>
    </source>
</evidence>
<evidence type="ECO:0000256" key="3">
    <source>
        <dbReference type="ARBA" id="ARBA00021907"/>
    </source>
</evidence>
<dbReference type="AlphaFoldDB" id="F2JSE2"/>
<feature type="domain" description="ABC3 transporter permease C-terminal" evidence="12">
    <location>
        <begin position="174"/>
        <end position="290"/>
    </location>
</feature>
<dbReference type="PANTHER" id="PTHR47755">
    <property type="entry name" value="CELL DIVISION PROTEIN FTSX"/>
    <property type="match status" value="1"/>
</dbReference>
<organism evidence="14 15">
    <name type="scientific">Cellulosilyticum lentocellum (strain ATCC 49066 / DSM 5427 / NCIMB 11756 / RHM5)</name>
    <name type="common">Clostridium lentocellum</name>
    <dbReference type="NCBI Taxonomy" id="642492"/>
    <lineage>
        <taxon>Bacteria</taxon>
        <taxon>Bacillati</taxon>
        <taxon>Bacillota</taxon>
        <taxon>Clostridia</taxon>
        <taxon>Lachnospirales</taxon>
        <taxon>Cellulosilyticaceae</taxon>
        <taxon>Cellulosilyticum</taxon>
    </lineage>
</organism>
<dbReference type="NCBIfam" id="NF038347">
    <property type="entry name" value="FtsX_Gpos"/>
    <property type="match status" value="1"/>
</dbReference>
<keyword evidence="5 10" id="KW-0132">Cell division</keyword>
<feature type="domain" description="FtsX extracellular" evidence="13">
    <location>
        <begin position="61"/>
        <end position="150"/>
    </location>
</feature>
<dbReference type="HOGENOM" id="CLU_073546_2_1_9"/>
<dbReference type="EMBL" id="CP002582">
    <property type="protein sequence ID" value="ADZ85180.1"/>
    <property type="molecule type" value="Genomic_DNA"/>
</dbReference>
<reference evidence="14 15" key="1">
    <citation type="journal article" date="2011" name="J. Bacteriol.">
        <title>Complete genome sequence of the cellulose-degrading bacterium Cellulosilyticum lentocellum.</title>
        <authorList>
            <consortium name="US DOE Joint Genome Institute"/>
            <person name="Miller D.A."/>
            <person name="Suen G."/>
            <person name="Bruce D."/>
            <person name="Copeland A."/>
            <person name="Cheng J.F."/>
            <person name="Detter C."/>
            <person name="Goodwin L.A."/>
            <person name="Han C.S."/>
            <person name="Hauser L.J."/>
            <person name="Land M.L."/>
            <person name="Lapidus A."/>
            <person name="Lucas S."/>
            <person name="Meincke L."/>
            <person name="Pitluck S."/>
            <person name="Tapia R."/>
            <person name="Teshima H."/>
            <person name="Woyke T."/>
            <person name="Fox B.G."/>
            <person name="Angert E.R."/>
            <person name="Currie C.R."/>
        </authorList>
    </citation>
    <scope>NUCLEOTIDE SEQUENCE [LARGE SCALE GENOMIC DNA]</scope>
    <source>
        <strain evidence="15">ATCC 49066 / DSM 5427 / NCIMB 11756 / RHM5</strain>
    </source>
</reference>
<dbReference type="PIRSF" id="PIRSF003097">
    <property type="entry name" value="FtsX"/>
    <property type="match status" value="1"/>
</dbReference>
<evidence type="ECO:0000256" key="7">
    <source>
        <dbReference type="ARBA" id="ARBA00022989"/>
    </source>
</evidence>
<dbReference type="PANTHER" id="PTHR47755:SF1">
    <property type="entry name" value="CELL DIVISION PROTEIN FTSX"/>
    <property type="match status" value="1"/>
</dbReference>
<evidence type="ECO:0000256" key="6">
    <source>
        <dbReference type="ARBA" id="ARBA00022692"/>
    </source>
</evidence>
<dbReference type="RefSeq" id="WP_013658456.1">
    <property type="nucleotide sequence ID" value="NC_015275.1"/>
</dbReference>
<dbReference type="GO" id="GO:0005886">
    <property type="term" value="C:plasma membrane"/>
    <property type="evidence" value="ECO:0007669"/>
    <property type="project" value="UniProtKB-SubCell"/>
</dbReference>
<keyword evidence="7 11" id="KW-1133">Transmembrane helix</keyword>
<dbReference type="InterPro" id="IPR058204">
    <property type="entry name" value="FtsX_firmicutes-type"/>
</dbReference>
<feature type="transmembrane region" description="Helical" evidence="11">
    <location>
        <begin position="217"/>
        <end position="245"/>
    </location>
</feature>
<dbReference type="InterPro" id="IPR004513">
    <property type="entry name" value="FtsX"/>
</dbReference>
<comment type="subcellular location">
    <subcellularLocation>
        <location evidence="1">Cell membrane</location>
        <topology evidence="1">Multi-pass membrane protein</topology>
    </subcellularLocation>
</comment>
<sequence>MKWNTLKYLFKEGIVGLWRNRTMAFASAGTIVLCLLILGMSYSVGTNIDYMIEQIESKFGITAYLEDGLSDTAILGLKNKIEAMPNVAGVSYISKDDALKNFSEENEDASLFAMFKEDNPLPASFEITAIDIKNQSELVKKVQELEGIDEAVYLKNETEAFINIRNTVNYVCYAIIICLIVVGLLLMSNTIKLTVYIRKREINIMKYVGATDGFIRVPFLIEGMLVGLIGALVAILAVASAYNWVQGMSQNATGILGEIALMPTATIMTSLIPMYLSLGIGIGLIGSAFAIHKHLKV</sequence>
<dbReference type="Pfam" id="PF18075">
    <property type="entry name" value="FtsX_ECD"/>
    <property type="match status" value="1"/>
</dbReference>
<evidence type="ECO:0000259" key="13">
    <source>
        <dbReference type="Pfam" id="PF18075"/>
    </source>
</evidence>
<dbReference type="InterPro" id="IPR003838">
    <property type="entry name" value="ABC3_permease_C"/>
</dbReference>
<proteinExistence type="inferred from homology"/>
<comment type="similarity">
    <text evidence="2 10">Belongs to the ABC-4 integral membrane protein family. FtsX subfamily.</text>
</comment>
<dbReference type="KEGG" id="cle:Clole_3496"/>
<keyword evidence="8 10" id="KW-0472">Membrane</keyword>
<dbReference type="InterPro" id="IPR040690">
    <property type="entry name" value="FtsX_ECD"/>
</dbReference>
<evidence type="ECO:0000313" key="15">
    <source>
        <dbReference type="Proteomes" id="UP000008467"/>
    </source>
</evidence>
<dbReference type="eggNOG" id="COG2177">
    <property type="taxonomic scope" value="Bacteria"/>
</dbReference>
<dbReference type="Gene3D" id="3.30.70.3040">
    <property type="match status" value="1"/>
</dbReference>
<comment type="function">
    <text evidence="10">Part of the ABC transporter FtsEX involved in asymmetric cellular division facilitating the initiation of sporulation.</text>
</comment>
<dbReference type="STRING" id="642492.Clole_3496"/>
<evidence type="ECO:0000256" key="2">
    <source>
        <dbReference type="ARBA" id="ARBA00007379"/>
    </source>
</evidence>
<evidence type="ECO:0000256" key="5">
    <source>
        <dbReference type="ARBA" id="ARBA00022618"/>
    </source>
</evidence>
<evidence type="ECO:0000256" key="11">
    <source>
        <dbReference type="SAM" id="Phobius"/>
    </source>
</evidence>
<evidence type="ECO:0000256" key="9">
    <source>
        <dbReference type="ARBA" id="ARBA00023306"/>
    </source>
</evidence>
<gene>
    <name evidence="14" type="ordered locus">Clole_3496</name>
</gene>
<evidence type="ECO:0000256" key="4">
    <source>
        <dbReference type="ARBA" id="ARBA00022475"/>
    </source>
</evidence>
<dbReference type="Proteomes" id="UP000008467">
    <property type="component" value="Chromosome"/>
</dbReference>
<accession>F2JSE2</accession>
<name>F2JSE2_CELLD</name>